<dbReference type="PROSITE" id="PS50921">
    <property type="entry name" value="ANTAR"/>
    <property type="match status" value="1"/>
</dbReference>
<name>A0ABN3KMZ8_9MICO</name>
<organism evidence="3 4">
    <name type="scientific">Terrabacter carboxydivorans</name>
    <dbReference type="NCBI Taxonomy" id="619730"/>
    <lineage>
        <taxon>Bacteria</taxon>
        <taxon>Bacillati</taxon>
        <taxon>Actinomycetota</taxon>
        <taxon>Actinomycetes</taxon>
        <taxon>Micrococcales</taxon>
        <taxon>Intrasporangiaceae</taxon>
        <taxon>Terrabacter</taxon>
    </lineage>
</organism>
<dbReference type="Proteomes" id="UP001500730">
    <property type="component" value="Unassembled WGS sequence"/>
</dbReference>
<feature type="region of interest" description="Disordered" evidence="1">
    <location>
        <begin position="1"/>
        <end position="25"/>
    </location>
</feature>
<sequence length="104" mass="11566">MNQRRASVSQSQRAPAVPAERFPPETTEEYLLDALERLDASEMRADQLTHALVHSRTIGAAIGVLMAMQKVTEAEAFDHLREASMAQNRKLHVIAQEVVDRGSL</sequence>
<evidence type="ECO:0000313" key="3">
    <source>
        <dbReference type="EMBL" id="GAA2467520.1"/>
    </source>
</evidence>
<dbReference type="SMART" id="SM01012">
    <property type="entry name" value="ANTAR"/>
    <property type="match status" value="1"/>
</dbReference>
<dbReference type="RefSeq" id="WP_344252133.1">
    <property type="nucleotide sequence ID" value="NZ_BAAARE010000001.1"/>
</dbReference>
<evidence type="ECO:0000313" key="4">
    <source>
        <dbReference type="Proteomes" id="UP001500730"/>
    </source>
</evidence>
<dbReference type="EMBL" id="BAAARE010000001">
    <property type="protein sequence ID" value="GAA2467520.1"/>
    <property type="molecule type" value="Genomic_DNA"/>
</dbReference>
<protein>
    <recommendedName>
        <fullName evidence="2">ANTAR domain-containing protein</fullName>
    </recommendedName>
</protein>
<dbReference type="InterPro" id="IPR005561">
    <property type="entry name" value="ANTAR"/>
</dbReference>
<evidence type="ECO:0000259" key="2">
    <source>
        <dbReference type="PROSITE" id="PS50921"/>
    </source>
</evidence>
<dbReference type="SUPFAM" id="SSF52172">
    <property type="entry name" value="CheY-like"/>
    <property type="match status" value="1"/>
</dbReference>
<comment type="caution">
    <text evidence="3">The sequence shown here is derived from an EMBL/GenBank/DDBJ whole genome shotgun (WGS) entry which is preliminary data.</text>
</comment>
<gene>
    <name evidence="3" type="ORF">GCM10009858_00840</name>
</gene>
<proteinExistence type="predicted"/>
<dbReference type="InterPro" id="IPR011006">
    <property type="entry name" value="CheY-like_superfamily"/>
</dbReference>
<dbReference type="InterPro" id="IPR036388">
    <property type="entry name" value="WH-like_DNA-bd_sf"/>
</dbReference>
<dbReference type="Gene3D" id="1.10.10.10">
    <property type="entry name" value="Winged helix-like DNA-binding domain superfamily/Winged helix DNA-binding domain"/>
    <property type="match status" value="1"/>
</dbReference>
<feature type="domain" description="ANTAR" evidence="2">
    <location>
        <begin position="38"/>
        <end position="99"/>
    </location>
</feature>
<reference evidence="3 4" key="1">
    <citation type="journal article" date="2019" name="Int. J. Syst. Evol. Microbiol.">
        <title>The Global Catalogue of Microorganisms (GCM) 10K type strain sequencing project: providing services to taxonomists for standard genome sequencing and annotation.</title>
        <authorList>
            <consortium name="The Broad Institute Genomics Platform"/>
            <consortium name="The Broad Institute Genome Sequencing Center for Infectious Disease"/>
            <person name="Wu L."/>
            <person name="Ma J."/>
        </authorList>
    </citation>
    <scope>NUCLEOTIDE SEQUENCE [LARGE SCALE GENOMIC DNA]</scope>
    <source>
        <strain evidence="3 4">JCM 16259</strain>
    </source>
</reference>
<feature type="compositionally biased region" description="Polar residues" evidence="1">
    <location>
        <begin position="1"/>
        <end position="13"/>
    </location>
</feature>
<keyword evidence="4" id="KW-1185">Reference proteome</keyword>
<evidence type="ECO:0000256" key="1">
    <source>
        <dbReference type="SAM" id="MobiDB-lite"/>
    </source>
</evidence>
<dbReference type="Pfam" id="PF03861">
    <property type="entry name" value="ANTAR"/>
    <property type="match status" value="1"/>
</dbReference>
<accession>A0ABN3KMZ8</accession>